<proteinExistence type="predicted"/>
<dbReference type="OrthoDB" id="9788081at2"/>
<dbReference type="EMBL" id="AGWN01000005">
    <property type="protein sequence ID" value="EPD29381.1"/>
    <property type="molecule type" value="Genomic_DNA"/>
</dbReference>
<feature type="transmembrane region" description="Helical" evidence="1">
    <location>
        <begin position="76"/>
        <end position="96"/>
    </location>
</feature>
<keyword evidence="1" id="KW-0812">Transmembrane</keyword>
<evidence type="ECO:0000313" key="3">
    <source>
        <dbReference type="Proteomes" id="UP000014387"/>
    </source>
</evidence>
<dbReference type="InterPro" id="IPR034804">
    <property type="entry name" value="SQR/QFR_C/D"/>
</dbReference>
<keyword evidence="1" id="KW-1133">Transmembrane helix</keyword>
<keyword evidence="1" id="KW-0472">Membrane</keyword>
<name>A0A9W5RCS6_9ACTO</name>
<dbReference type="NCBIfam" id="TIGR02046">
    <property type="entry name" value="sdhC_b558_fam"/>
    <property type="match status" value="1"/>
</dbReference>
<protein>
    <submittedName>
        <fullName evidence="2">B558 family succinate dehydrogenase (Or fumarate reductase) cytochrome B subunit</fullName>
    </submittedName>
</protein>
<feature type="transmembrane region" description="Helical" evidence="1">
    <location>
        <begin position="172"/>
        <end position="190"/>
    </location>
</feature>
<organism evidence="2 3">
    <name type="scientific">Gleimia europaea ACS-120-V-Col10b</name>
    <dbReference type="NCBI Taxonomy" id="883069"/>
    <lineage>
        <taxon>Bacteria</taxon>
        <taxon>Bacillati</taxon>
        <taxon>Actinomycetota</taxon>
        <taxon>Actinomycetes</taxon>
        <taxon>Actinomycetales</taxon>
        <taxon>Actinomycetaceae</taxon>
        <taxon>Gleimia</taxon>
    </lineage>
</organism>
<dbReference type="Gene3D" id="1.20.1300.10">
    <property type="entry name" value="Fumarate reductase/succinate dehydrogenase, transmembrane subunit"/>
    <property type="match status" value="1"/>
</dbReference>
<evidence type="ECO:0000313" key="2">
    <source>
        <dbReference type="EMBL" id="EPD29381.1"/>
    </source>
</evidence>
<dbReference type="CDD" id="cd03498">
    <property type="entry name" value="SQR_TypeB_2_TM"/>
    <property type="match status" value="1"/>
</dbReference>
<dbReference type="SUPFAM" id="SSF81343">
    <property type="entry name" value="Fumarate reductase respiratory complex transmembrane subunits"/>
    <property type="match status" value="1"/>
</dbReference>
<dbReference type="RefSeq" id="WP_016445014.1">
    <property type="nucleotide sequence ID" value="NZ_KE150268.1"/>
</dbReference>
<evidence type="ECO:0000256" key="1">
    <source>
        <dbReference type="SAM" id="Phobius"/>
    </source>
</evidence>
<reference evidence="2 3" key="1">
    <citation type="submission" date="2013-05" db="EMBL/GenBank/DDBJ databases">
        <title>The Genome Sequence of Actinomyces europaeus ACS-120-V-COL10B.</title>
        <authorList>
            <consortium name="The Broad Institute Genomics Platform"/>
            <person name="Earl A."/>
            <person name="Ward D."/>
            <person name="Feldgarden M."/>
            <person name="Gevers D."/>
            <person name="Saerens B."/>
            <person name="Vaneechoutte M."/>
            <person name="Walker B."/>
            <person name="Young S."/>
            <person name="Zeng Q."/>
            <person name="Gargeya S."/>
            <person name="Fitzgerald M."/>
            <person name="Haas B."/>
            <person name="Abouelleil A."/>
            <person name="Allen A.W."/>
            <person name="Alvarado L."/>
            <person name="Arachchi H.M."/>
            <person name="Berlin A.M."/>
            <person name="Chapman S.B."/>
            <person name="Gainer-Dewar J."/>
            <person name="Goldberg J."/>
            <person name="Griggs A."/>
            <person name="Gujja S."/>
            <person name="Hansen M."/>
            <person name="Howarth C."/>
            <person name="Imamovic A."/>
            <person name="Ireland A."/>
            <person name="Larimer J."/>
            <person name="McCowan C."/>
            <person name="Murphy C."/>
            <person name="Pearson M."/>
            <person name="Poon T.W."/>
            <person name="Priest M."/>
            <person name="Roberts A."/>
            <person name="Saif S."/>
            <person name="Shea T."/>
            <person name="Sisk P."/>
            <person name="Sykes S."/>
            <person name="Wortman J."/>
            <person name="Nusbaum C."/>
            <person name="Birren B."/>
        </authorList>
    </citation>
    <scope>NUCLEOTIDE SEQUENCE [LARGE SCALE GENOMIC DNA]</scope>
    <source>
        <strain evidence="2 3">ACS-120-V-Col10b</strain>
    </source>
</reference>
<dbReference type="AlphaFoldDB" id="A0A9W5RCS6"/>
<feature type="transmembrane region" description="Helical" evidence="1">
    <location>
        <begin position="20"/>
        <end position="42"/>
    </location>
</feature>
<dbReference type="InterPro" id="IPR011138">
    <property type="entry name" value="Cytochrome_b-558"/>
</dbReference>
<feature type="transmembrane region" description="Helical" evidence="1">
    <location>
        <begin position="116"/>
        <end position="136"/>
    </location>
</feature>
<feature type="transmembrane region" description="Helical" evidence="1">
    <location>
        <begin position="211"/>
        <end position="232"/>
    </location>
</feature>
<dbReference type="Proteomes" id="UP000014387">
    <property type="component" value="Unassembled WGS sequence"/>
</dbReference>
<keyword evidence="3" id="KW-1185">Reference proteome</keyword>
<dbReference type="GO" id="GO:0016020">
    <property type="term" value="C:membrane"/>
    <property type="evidence" value="ECO:0007669"/>
    <property type="project" value="InterPro"/>
</dbReference>
<comment type="caution">
    <text evidence="2">The sequence shown here is derived from an EMBL/GenBank/DDBJ whole genome shotgun (WGS) entry which is preliminary data.</text>
</comment>
<accession>A0A9W5RCS6</accession>
<sequence length="235" mass="26073">MTVHGRVWQPRKKARVFPTWAAKLAMSITGLVMLAFVFVHMLGNLKIFASHEEYNAYSKWLREAFTPLLPYEGLLWIARIVLGTCLLIHVLCALLVWKRSRANTANARPRGLTGYFAKLMLPTGIVLLAFVFVHILDLTVGALVQPATFQHPDEQFYAATNMIASLDRPVMAAFYLIVLLALAIHLAHGFELAINDLGVTSRSWRKWMRAIGILLAILILVGDAAVVLSANLGAV</sequence>
<gene>
    <name evidence="2" type="ORF">HMPREF9238_01697</name>
</gene>